<dbReference type="AlphaFoldDB" id="A0A913Y3Z8"/>
<sequence>MAEDKQCDSRRKVVIACDGSEHSERALDVYLDNMVKPDDHVILYHAFECPSLPVAPYPYGFSYYEDWSEFTKQAEKEATEILQMAGSKCTHKLKEMFPKEDEAKPELQLIRENGKAGEVICGFCQDVKPAMLIMGSRGQGTLRRTLLGSVSDYCIHHTNIPVLVVPPPHSENSTCQEKQD</sequence>
<dbReference type="Pfam" id="PF00582">
    <property type="entry name" value="Usp"/>
    <property type="match status" value="1"/>
</dbReference>
<name>A0A913Y3Z8_EXADI</name>
<dbReference type="OrthoDB" id="843225at2759"/>
<dbReference type="KEGG" id="epa:110251705"/>
<dbReference type="OMA" id="AGSKCTH"/>
<dbReference type="InterPro" id="IPR006016">
    <property type="entry name" value="UspA"/>
</dbReference>
<organism evidence="2 3">
    <name type="scientific">Exaiptasia diaphana</name>
    <name type="common">Tropical sea anemone</name>
    <name type="synonym">Aiptasia pulchella</name>
    <dbReference type="NCBI Taxonomy" id="2652724"/>
    <lineage>
        <taxon>Eukaryota</taxon>
        <taxon>Metazoa</taxon>
        <taxon>Cnidaria</taxon>
        <taxon>Anthozoa</taxon>
        <taxon>Hexacorallia</taxon>
        <taxon>Actiniaria</taxon>
        <taxon>Aiptasiidae</taxon>
        <taxon>Exaiptasia</taxon>
    </lineage>
</organism>
<keyword evidence="3" id="KW-1185">Reference proteome</keyword>
<accession>A0A913Y3Z8</accession>
<dbReference type="EnsemblMetazoa" id="XM_021058435.2">
    <property type="protein sequence ID" value="XP_020914094.1"/>
    <property type="gene ID" value="LOC110251705"/>
</dbReference>
<dbReference type="RefSeq" id="XP_020914094.1">
    <property type="nucleotide sequence ID" value="XM_021058435.2"/>
</dbReference>
<evidence type="ECO:0000259" key="1">
    <source>
        <dbReference type="Pfam" id="PF00582"/>
    </source>
</evidence>
<dbReference type="Proteomes" id="UP000887567">
    <property type="component" value="Unplaced"/>
</dbReference>
<dbReference type="InterPro" id="IPR014729">
    <property type="entry name" value="Rossmann-like_a/b/a_fold"/>
</dbReference>
<dbReference type="CDD" id="cd23659">
    <property type="entry name" value="USP_At3g01520-like"/>
    <property type="match status" value="1"/>
</dbReference>
<dbReference type="GeneID" id="110251705"/>
<dbReference type="PANTHER" id="PTHR31964">
    <property type="entry name" value="ADENINE NUCLEOTIDE ALPHA HYDROLASES-LIKE SUPERFAMILY PROTEIN"/>
    <property type="match status" value="1"/>
</dbReference>
<dbReference type="InterPro" id="IPR006015">
    <property type="entry name" value="Universal_stress_UspA"/>
</dbReference>
<reference evidence="2" key="1">
    <citation type="submission" date="2022-11" db="UniProtKB">
        <authorList>
            <consortium name="EnsemblMetazoa"/>
        </authorList>
    </citation>
    <scope>IDENTIFICATION</scope>
</reference>
<dbReference type="PANTHER" id="PTHR31964:SF113">
    <property type="entry name" value="USPA DOMAIN-CONTAINING PROTEIN"/>
    <property type="match status" value="1"/>
</dbReference>
<proteinExistence type="predicted"/>
<evidence type="ECO:0000313" key="3">
    <source>
        <dbReference type="Proteomes" id="UP000887567"/>
    </source>
</evidence>
<protein>
    <recommendedName>
        <fullName evidence="1">UspA domain-containing protein</fullName>
    </recommendedName>
</protein>
<feature type="domain" description="UspA" evidence="1">
    <location>
        <begin position="10"/>
        <end position="166"/>
    </location>
</feature>
<evidence type="ECO:0000313" key="2">
    <source>
        <dbReference type="EnsemblMetazoa" id="XP_020914094.1"/>
    </source>
</evidence>
<dbReference type="PRINTS" id="PR01438">
    <property type="entry name" value="UNVRSLSTRESS"/>
</dbReference>
<dbReference type="Gene3D" id="3.40.50.620">
    <property type="entry name" value="HUPs"/>
    <property type="match status" value="1"/>
</dbReference>
<dbReference type="SUPFAM" id="SSF52402">
    <property type="entry name" value="Adenine nucleotide alpha hydrolases-like"/>
    <property type="match status" value="1"/>
</dbReference>